<dbReference type="GO" id="GO:0016757">
    <property type="term" value="F:glycosyltransferase activity"/>
    <property type="evidence" value="ECO:0007669"/>
    <property type="project" value="UniProtKB-KW"/>
</dbReference>
<protein>
    <submittedName>
        <fullName evidence="2">Putative galactinol--sucrose galactosyltransferase 2</fullName>
    </submittedName>
</protein>
<keyword evidence="2" id="KW-0328">Glycosyltransferase</keyword>
<reference evidence="2 3" key="1">
    <citation type="journal article" date="2019" name="Nat. Plants">
        <title>Stout camphor tree genome fills gaps in understanding of flowering plant genome evolution.</title>
        <authorList>
            <person name="Chaw S.M."/>
            <person name="Liu Y.C."/>
            <person name="Wu Y.W."/>
            <person name="Wang H.Y."/>
            <person name="Lin C.I."/>
            <person name="Wu C.S."/>
            <person name="Ke H.M."/>
            <person name="Chang L.Y."/>
            <person name="Hsu C.Y."/>
            <person name="Yang H.T."/>
            <person name="Sudianto E."/>
            <person name="Hsu M.H."/>
            <person name="Wu K.P."/>
            <person name="Wang L.N."/>
            <person name="Leebens-Mack J.H."/>
            <person name="Tsai I.J."/>
        </authorList>
    </citation>
    <scope>NUCLEOTIDE SEQUENCE [LARGE SCALE GENOMIC DNA]</scope>
    <source>
        <strain evidence="3">cv. Chaw 1501</strain>
        <tissue evidence="2">Young leaves</tissue>
    </source>
</reference>
<sequence>MMISPSLRMALHLNAGFPLFLSPNQRFSSNGSLKYRKIWKHSMSLRVKPAISDGVLRIKGKEALKGVPENVVITPSTNASAFLGAVSLERSCRHIFKLGSVLDKESHEVSDDTSFYNLFLPVLDGEFRSSLQGNSENELEFCMESGDPAVAASQFLEAVFVNYGDNPFILLEESMK</sequence>
<gene>
    <name evidence="2" type="ORF">CKAN_02436700</name>
</gene>
<evidence type="ECO:0000313" key="3">
    <source>
        <dbReference type="Proteomes" id="UP000283530"/>
    </source>
</evidence>
<keyword evidence="3" id="KW-1185">Reference proteome</keyword>
<evidence type="ECO:0000313" key="2">
    <source>
        <dbReference type="EMBL" id="RWR95045.1"/>
    </source>
</evidence>
<keyword evidence="2" id="KW-0808">Transferase</keyword>
<comment type="caution">
    <text evidence="2">The sequence shown here is derived from an EMBL/GenBank/DDBJ whole genome shotgun (WGS) entry which is preliminary data.</text>
</comment>
<dbReference type="AlphaFoldDB" id="A0A3S3NV63"/>
<dbReference type="PANTHER" id="PTHR31268:SF26">
    <property type="entry name" value="GALACTINOL--SUCROSE GALACTOSYLTRANSFERASE"/>
    <property type="match status" value="1"/>
</dbReference>
<dbReference type="Pfam" id="PF05691">
    <property type="entry name" value="Raffinose_syn"/>
    <property type="match status" value="1"/>
</dbReference>
<proteinExistence type="predicted"/>
<dbReference type="PANTHER" id="PTHR31268">
    <property type="match status" value="1"/>
</dbReference>
<dbReference type="Proteomes" id="UP000283530">
    <property type="component" value="Unassembled WGS sequence"/>
</dbReference>
<organism evidence="2 3">
    <name type="scientific">Cinnamomum micranthum f. kanehirae</name>
    <dbReference type="NCBI Taxonomy" id="337451"/>
    <lineage>
        <taxon>Eukaryota</taxon>
        <taxon>Viridiplantae</taxon>
        <taxon>Streptophyta</taxon>
        <taxon>Embryophyta</taxon>
        <taxon>Tracheophyta</taxon>
        <taxon>Spermatophyta</taxon>
        <taxon>Magnoliopsida</taxon>
        <taxon>Magnoliidae</taxon>
        <taxon>Laurales</taxon>
        <taxon>Lauraceae</taxon>
        <taxon>Cinnamomum</taxon>
    </lineage>
</organism>
<dbReference type="EMBL" id="QPKB01000011">
    <property type="protein sequence ID" value="RWR95045.1"/>
    <property type="molecule type" value="Genomic_DNA"/>
</dbReference>
<dbReference type="OrthoDB" id="1703069at2759"/>
<evidence type="ECO:0000256" key="1">
    <source>
        <dbReference type="ARBA" id="ARBA00023277"/>
    </source>
</evidence>
<name>A0A3S3NV63_9MAGN</name>
<keyword evidence="1" id="KW-0119">Carbohydrate metabolism</keyword>
<dbReference type="InterPro" id="IPR008811">
    <property type="entry name" value="Glycosyl_hydrolases_36"/>
</dbReference>
<accession>A0A3S3NV63</accession>